<comment type="caution">
    <text evidence="3">The sequence shown here is derived from an EMBL/GenBank/DDBJ whole genome shotgun (WGS) entry which is preliminary data.</text>
</comment>
<accession>A0A2T0FFI9</accession>
<evidence type="ECO:0000256" key="1">
    <source>
        <dbReference type="SAM" id="Phobius"/>
    </source>
</evidence>
<dbReference type="PANTHER" id="PTHR31331:SF1">
    <property type="entry name" value="CYSTEINE RICH SECRETORY PROTEIN LCCL DOMAIN CONTAINING 2"/>
    <property type="match status" value="1"/>
</dbReference>
<evidence type="ECO:0000313" key="3">
    <source>
        <dbReference type="EMBL" id="PRT53762.1"/>
    </source>
</evidence>
<proteinExistence type="predicted"/>
<dbReference type="InterPro" id="IPR036609">
    <property type="entry name" value="LCCL_sf"/>
</dbReference>
<dbReference type="GeneID" id="36515131"/>
<dbReference type="SUPFAM" id="SSF69848">
    <property type="entry name" value="LCCL domain"/>
    <property type="match status" value="1"/>
</dbReference>
<feature type="transmembrane region" description="Helical" evidence="1">
    <location>
        <begin position="404"/>
        <end position="424"/>
    </location>
</feature>
<feature type="transmembrane region" description="Helical" evidence="1">
    <location>
        <begin position="452"/>
        <end position="471"/>
    </location>
</feature>
<dbReference type="PANTHER" id="PTHR31331">
    <property type="entry name" value="LCCL DOMAIN PROTEIN (AFU_ORTHOLOGUE AFUA_5G08630)"/>
    <property type="match status" value="1"/>
</dbReference>
<keyword evidence="4" id="KW-1185">Reference proteome</keyword>
<gene>
    <name evidence="3" type="ORF">B9G98_01382</name>
</gene>
<dbReference type="RefSeq" id="XP_024663708.1">
    <property type="nucleotide sequence ID" value="XM_024807940.1"/>
</dbReference>
<dbReference type="AlphaFoldDB" id="A0A2T0FFI9"/>
<dbReference type="PROSITE" id="PS50820">
    <property type="entry name" value="LCCL"/>
    <property type="match status" value="1"/>
</dbReference>
<feature type="transmembrane region" description="Helical" evidence="1">
    <location>
        <begin position="66"/>
        <end position="86"/>
    </location>
</feature>
<dbReference type="EMBL" id="NDIQ01000001">
    <property type="protein sequence ID" value="PRT53762.1"/>
    <property type="molecule type" value="Genomic_DNA"/>
</dbReference>
<dbReference type="InterPro" id="IPR004043">
    <property type="entry name" value="LCCL"/>
</dbReference>
<protein>
    <recommendedName>
        <fullName evidence="2">LCCL domain-containing protein</fullName>
    </recommendedName>
</protein>
<dbReference type="Proteomes" id="UP000238350">
    <property type="component" value="Unassembled WGS sequence"/>
</dbReference>
<keyword evidence="1" id="KW-0812">Transmembrane</keyword>
<feature type="domain" description="LCCL" evidence="2">
    <location>
        <begin position="142"/>
        <end position="218"/>
    </location>
</feature>
<name>A0A2T0FFI9_9ASCO</name>
<dbReference type="Pfam" id="PF03815">
    <property type="entry name" value="LCCL"/>
    <property type="match status" value="1"/>
</dbReference>
<feature type="transmembrane region" description="Helical" evidence="1">
    <location>
        <begin position="374"/>
        <end position="392"/>
    </location>
</feature>
<feature type="transmembrane region" description="Helical" evidence="1">
    <location>
        <begin position="255"/>
        <end position="288"/>
    </location>
</feature>
<dbReference type="InterPro" id="IPR051957">
    <property type="entry name" value="CRISP-LCCL_domain"/>
</dbReference>
<evidence type="ECO:0000313" key="4">
    <source>
        <dbReference type="Proteomes" id="UP000238350"/>
    </source>
</evidence>
<dbReference type="Gene3D" id="2.170.130.20">
    <property type="entry name" value="LCCL-like domain"/>
    <property type="match status" value="1"/>
</dbReference>
<reference evidence="3 4" key="1">
    <citation type="submission" date="2017-04" db="EMBL/GenBank/DDBJ databases">
        <title>Genome sequencing of [Candida] sorbophila.</title>
        <authorList>
            <person name="Ahn J.O."/>
        </authorList>
    </citation>
    <scope>NUCLEOTIDE SEQUENCE [LARGE SCALE GENOMIC DNA]</scope>
    <source>
        <strain evidence="3 4">DS02</strain>
    </source>
</reference>
<keyword evidence="1" id="KW-1133">Transmembrane helix</keyword>
<sequence length="596" mass="65423">MSDAGESLIRNANPLDSEAEIETGPRDEGLGNYFRWPAKSRTDFAPPQLFENFSSPAILSSRTPVWLKYTLATVAFLLWVLCMVLISMNSLFAYPEIDGDKLVHSIACDVNLSFWAGPNAACGINAESCLGSKVGTIYKFRCPANCVRESWTYTPMPVGRKVAYHEPFVVGTDNAYRSDSSICAAALHHGIISDKYGGCGVLKVQESPDEFTSALGNNSITSFAFDGPFVSSFTFLPVDECTGCKSKSSTIMWLNFFATVFFAYFITNSLWFLLIVSTIGFWTVILAANPPWHGGSPDANAEIISQGLGRYLPCFFGLMFIHRIATEYQLGDCRANLARAVLWAVPFYLGILENYTFGYIPVDRLIISDLNTQAGAWTALIIIACIVTAIVARQAYVIAALGYFWPYIGLYVGMAIGLVLLGMIPHVTLRIHHYILALIFIPGTFPRTGLSYVYQGLLVGLFVAGASRWGFDPIVQTYEQLRRGGPIEHGGHAYFLDPLVSAGDDLANYVLNWAQNTTEPLLDGFSLVIDDIERWRGAATSFSLTQWVLDVDAPDYIYYVRIAAAALSTNLTGGYTLAGIADLQEGTWISPEPGQT</sequence>
<evidence type="ECO:0000259" key="2">
    <source>
        <dbReference type="PROSITE" id="PS50820"/>
    </source>
</evidence>
<dbReference type="OrthoDB" id="441660at2759"/>
<keyword evidence="1" id="KW-0472">Membrane</keyword>
<feature type="transmembrane region" description="Helical" evidence="1">
    <location>
        <begin position="337"/>
        <end position="362"/>
    </location>
</feature>
<organism evidence="3 4">
    <name type="scientific">Wickerhamiella sorbophila</name>
    <dbReference type="NCBI Taxonomy" id="45607"/>
    <lineage>
        <taxon>Eukaryota</taxon>
        <taxon>Fungi</taxon>
        <taxon>Dikarya</taxon>
        <taxon>Ascomycota</taxon>
        <taxon>Saccharomycotina</taxon>
        <taxon>Dipodascomycetes</taxon>
        <taxon>Dipodascales</taxon>
        <taxon>Trichomonascaceae</taxon>
        <taxon>Wickerhamiella</taxon>
    </lineage>
</organism>